<dbReference type="Gene3D" id="2.40.110.10">
    <property type="entry name" value="Butyryl-CoA Dehydrogenase, subunit A, domain 2"/>
    <property type="match status" value="1"/>
</dbReference>
<dbReference type="Pfam" id="PF02770">
    <property type="entry name" value="Acyl-CoA_dh_M"/>
    <property type="match status" value="1"/>
</dbReference>
<name>A0A8J7TMY7_9BACT</name>
<comment type="caution">
    <text evidence="9">The sequence shown here is derived from an EMBL/GenBank/DDBJ whole genome shotgun (WGS) entry which is preliminary data.</text>
</comment>
<dbReference type="PANTHER" id="PTHR43884">
    <property type="entry name" value="ACYL-COA DEHYDROGENASE"/>
    <property type="match status" value="1"/>
</dbReference>
<keyword evidence="5" id="KW-0560">Oxidoreductase</keyword>
<evidence type="ECO:0000256" key="2">
    <source>
        <dbReference type="ARBA" id="ARBA00009347"/>
    </source>
</evidence>
<keyword evidence="4 5" id="KW-0274">FAD</keyword>
<dbReference type="Gene3D" id="1.20.140.10">
    <property type="entry name" value="Butyryl-CoA Dehydrogenase, subunit A, domain 3"/>
    <property type="match status" value="1"/>
</dbReference>
<gene>
    <name evidence="9" type="ORF">J0M35_08965</name>
</gene>
<feature type="domain" description="Acyl-CoA dehydrogenase/oxidase C-terminal" evidence="6">
    <location>
        <begin position="221"/>
        <end position="370"/>
    </location>
</feature>
<dbReference type="InterPro" id="IPR009075">
    <property type="entry name" value="AcylCo_DH/oxidase_C"/>
</dbReference>
<dbReference type="Pfam" id="PF02771">
    <property type="entry name" value="Acyl-CoA_dh_N"/>
    <property type="match status" value="1"/>
</dbReference>
<reference evidence="9" key="1">
    <citation type="submission" date="2021-02" db="EMBL/GenBank/DDBJ databases">
        <title>Genome-Resolved Metagenomics of a Microbial Community Performing Photosynthetic Biological Nutrient Removal.</title>
        <authorList>
            <person name="Mcdaniel E.A."/>
        </authorList>
    </citation>
    <scope>NUCLEOTIDE SEQUENCE</scope>
    <source>
        <strain evidence="9">UWPOB_OBS1</strain>
    </source>
</reference>
<comment type="similarity">
    <text evidence="2 5">Belongs to the acyl-CoA dehydrogenase family.</text>
</comment>
<evidence type="ECO:0000256" key="4">
    <source>
        <dbReference type="ARBA" id="ARBA00022827"/>
    </source>
</evidence>
<dbReference type="Proteomes" id="UP000664277">
    <property type="component" value="Unassembled WGS sequence"/>
</dbReference>
<evidence type="ECO:0000256" key="3">
    <source>
        <dbReference type="ARBA" id="ARBA00022630"/>
    </source>
</evidence>
<feature type="domain" description="Acyl-CoA dehydrogenase/oxidase N-terminal" evidence="8">
    <location>
        <begin position="7"/>
        <end position="116"/>
    </location>
</feature>
<feature type="domain" description="Acyl-CoA oxidase/dehydrogenase middle" evidence="7">
    <location>
        <begin position="120"/>
        <end position="210"/>
    </location>
</feature>
<keyword evidence="3 5" id="KW-0285">Flavoprotein</keyword>
<dbReference type="FunFam" id="1.20.140.10:FF:000004">
    <property type="entry name" value="Acyl-CoA dehydrogenase FadE25"/>
    <property type="match status" value="1"/>
</dbReference>
<evidence type="ECO:0000259" key="7">
    <source>
        <dbReference type="Pfam" id="PF02770"/>
    </source>
</evidence>
<proteinExistence type="inferred from homology"/>
<organism evidence="9 10">
    <name type="scientific">Candidatus Obscuribacter phosphatis</name>
    <dbReference type="NCBI Taxonomy" id="1906157"/>
    <lineage>
        <taxon>Bacteria</taxon>
        <taxon>Bacillati</taxon>
        <taxon>Candidatus Melainabacteria</taxon>
        <taxon>Candidatus Obscuribacterales</taxon>
        <taxon>Candidatus Obscuribacteraceae</taxon>
        <taxon>Candidatus Obscuribacter</taxon>
    </lineage>
</organism>
<sequence length="372" mass="39484">MNTFLSAAQKSLQEQYLKFVNEVVAPHAADLDAGKACSKDMLTKLAQAGYLGITVPKELGGQGGDLLDAVLFVEALAGHSAGLAMALASHYSVVEAISRYGAELKTRYLPLLARGEMIGAQAFSEDKAGSDLSACQTSFSVSGAGGDAKITGSKTWVVNADMPALFAVLAKDENGFKVFLVDSQNNSLTLSERKSTMGFRSARFFDVEFKGAKVSAEALGGDGLVIAAAALDLSKVLVAGAALGLMNVGIRLAAERANNREQFGAPIAKYQGVQWKLADFSTESAASQMLTYRAAWSHAGEPTEFRKYAAMAKSYASRSARLHSAEAVQIFGVMGISCDEPLERIYRDAKLTEVLEGTSEVQKVILKEQLGV</sequence>
<dbReference type="EMBL" id="JAFLCK010000010">
    <property type="protein sequence ID" value="MBN8660478.1"/>
    <property type="molecule type" value="Genomic_DNA"/>
</dbReference>
<evidence type="ECO:0000259" key="6">
    <source>
        <dbReference type="Pfam" id="PF00441"/>
    </source>
</evidence>
<dbReference type="InterPro" id="IPR036250">
    <property type="entry name" value="AcylCo_DH-like_C"/>
</dbReference>
<dbReference type="PANTHER" id="PTHR43884:SF12">
    <property type="entry name" value="ISOVALERYL-COA DEHYDROGENASE, MITOCHONDRIAL-RELATED"/>
    <property type="match status" value="1"/>
</dbReference>
<dbReference type="GO" id="GO:0003995">
    <property type="term" value="F:acyl-CoA dehydrogenase activity"/>
    <property type="evidence" value="ECO:0007669"/>
    <property type="project" value="TreeGrafter"/>
</dbReference>
<protein>
    <submittedName>
        <fullName evidence="9">Acyl-CoA dehydrogenase family protein</fullName>
    </submittedName>
</protein>
<evidence type="ECO:0000256" key="5">
    <source>
        <dbReference type="RuleBase" id="RU362125"/>
    </source>
</evidence>
<evidence type="ECO:0000313" key="9">
    <source>
        <dbReference type="EMBL" id="MBN8660478.1"/>
    </source>
</evidence>
<dbReference type="PIRSF" id="PIRSF016578">
    <property type="entry name" value="HsaA"/>
    <property type="match status" value="1"/>
</dbReference>
<dbReference type="InterPro" id="IPR009100">
    <property type="entry name" value="AcylCoA_DH/oxidase_NM_dom_sf"/>
</dbReference>
<dbReference type="InterPro" id="IPR006091">
    <property type="entry name" value="Acyl-CoA_Oxase/DH_mid-dom"/>
</dbReference>
<dbReference type="SUPFAM" id="SSF47203">
    <property type="entry name" value="Acyl-CoA dehydrogenase C-terminal domain-like"/>
    <property type="match status" value="1"/>
</dbReference>
<evidence type="ECO:0000256" key="1">
    <source>
        <dbReference type="ARBA" id="ARBA00001974"/>
    </source>
</evidence>
<dbReference type="Pfam" id="PF00441">
    <property type="entry name" value="Acyl-CoA_dh_1"/>
    <property type="match status" value="1"/>
</dbReference>
<dbReference type="SUPFAM" id="SSF56645">
    <property type="entry name" value="Acyl-CoA dehydrogenase NM domain-like"/>
    <property type="match status" value="1"/>
</dbReference>
<dbReference type="InterPro" id="IPR013786">
    <property type="entry name" value="AcylCoA_DH/ox_N"/>
</dbReference>
<dbReference type="InterPro" id="IPR037069">
    <property type="entry name" value="AcylCoA_DH/ox_N_sf"/>
</dbReference>
<dbReference type="GO" id="GO:0050660">
    <property type="term" value="F:flavin adenine dinucleotide binding"/>
    <property type="evidence" value="ECO:0007669"/>
    <property type="project" value="InterPro"/>
</dbReference>
<comment type="cofactor">
    <cofactor evidence="1 5">
        <name>FAD</name>
        <dbReference type="ChEBI" id="CHEBI:57692"/>
    </cofactor>
</comment>
<evidence type="ECO:0000259" key="8">
    <source>
        <dbReference type="Pfam" id="PF02771"/>
    </source>
</evidence>
<evidence type="ECO:0000313" key="10">
    <source>
        <dbReference type="Proteomes" id="UP000664277"/>
    </source>
</evidence>
<dbReference type="AlphaFoldDB" id="A0A8J7TMY7"/>
<accession>A0A8J7TMY7</accession>
<dbReference type="InterPro" id="IPR046373">
    <property type="entry name" value="Acyl-CoA_Oxase/DH_mid-dom_sf"/>
</dbReference>
<dbReference type="Gene3D" id="1.10.540.10">
    <property type="entry name" value="Acyl-CoA dehydrogenase/oxidase, N-terminal domain"/>
    <property type="match status" value="1"/>
</dbReference>